<evidence type="ECO:0000259" key="2">
    <source>
        <dbReference type="Pfam" id="PF08533"/>
    </source>
</evidence>
<evidence type="ECO:0000313" key="4">
    <source>
        <dbReference type="Proteomes" id="UP000198860"/>
    </source>
</evidence>
<gene>
    <name evidence="3" type="ORF">SAMN05421677_106119</name>
</gene>
<protein>
    <submittedName>
        <fullName evidence="3">Beta-galactosidase</fullName>
    </submittedName>
</protein>
<dbReference type="InterPro" id="IPR003476">
    <property type="entry name" value="Glyco_hydro_42"/>
</dbReference>
<dbReference type="Proteomes" id="UP000198860">
    <property type="component" value="Unassembled WGS sequence"/>
</dbReference>
<dbReference type="Pfam" id="PF08533">
    <property type="entry name" value="Glyco_hydro_42C"/>
    <property type="match status" value="1"/>
</dbReference>
<dbReference type="PANTHER" id="PTHR36447">
    <property type="entry name" value="BETA-GALACTOSIDASE GANA"/>
    <property type="match status" value="1"/>
</dbReference>
<evidence type="ECO:0000259" key="1">
    <source>
        <dbReference type="Pfam" id="PF08532"/>
    </source>
</evidence>
<accession>A0A1H0KUD9</accession>
<feature type="domain" description="Beta-galactosidase C-terminal" evidence="2">
    <location>
        <begin position="114"/>
        <end position="154"/>
    </location>
</feature>
<feature type="domain" description="Beta-galactosidase trimerisation" evidence="1">
    <location>
        <begin position="41"/>
        <end position="106"/>
    </location>
</feature>
<dbReference type="Gene3D" id="3.40.50.880">
    <property type="match status" value="1"/>
</dbReference>
<dbReference type="PANTHER" id="PTHR36447:SF1">
    <property type="entry name" value="BETA-GALACTOSIDASE GANA"/>
    <property type="match status" value="1"/>
</dbReference>
<dbReference type="InterPro" id="IPR013780">
    <property type="entry name" value="Glyco_hydro_b"/>
</dbReference>
<evidence type="ECO:0000313" key="3">
    <source>
        <dbReference type="EMBL" id="SDO59587.1"/>
    </source>
</evidence>
<dbReference type="InterPro" id="IPR013738">
    <property type="entry name" value="Beta_galactosidase_Trimer"/>
</dbReference>
<reference evidence="4" key="1">
    <citation type="submission" date="2016-10" db="EMBL/GenBank/DDBJ databases">
        <authorList>
            <person name="Varghese N."/>
            <person name="Submissions S."/>
        </authorList>
    </citation>
    <scope>NUCLEOTIDE SEQUENCE [LARGE SCALE GENOMIC DNA]</scope>
    <source>
        <strain evidence="4">CGMCC 1.3703</strain>
    </source>
</reference>
<dbReference type="EMBL" id="FNIZ01000006">
    <property type="protein sequence ID" value="SDO59587.1"/>
    <property type="molecule type" value="Genomic_DNA"/>
</dbReference>
<sequence length="155" mass="17456">MRTILPLAIQADAQLLRIRFPRHEHRSDRGLDLAGLQVPASISVWRDLLVPEQAETLYSYQDQFYKQYAAVTKNTFGKGNVYYVGGGLSEEALEKIAADVTSDCGIETIESDRDVEVYRRHIGGDSYLFLMNHSDKEKSCGNEKLGPFESRIVKG</sequence>
<dbReference type="Pfam" id="PF08532">
    <property type="entry name" value="Glyco_hydro_42M"/>
    <property type="match status" value="1"/>
</dbReference>
<dbReference type="InterPro" id="IPR013739">
    <property type="entry name" value="Beta_galactosidase_C"/>
</dbReference>
<dbReference type="GO" id="GO:0004565">
    <property type="term" value="F:beta-galactosidase activity"/>
    <property type="evidence" value="ECO:0007669"/>
    <property type="project" value="InterPro"/>
</dbReference>
<keyword evidence="4" id="KW-1185">Reference proteome</keyword>
<dbReference type="GO" id="GO:0006012">
    <property type="term" value="P:galactose metabolic process"/>
    <property type="evidence" value="ECO:0007669"/>
    <property type="project" value="InterPro"/>
</dbReference>
<organism evidence="3 4">
    <name type="scientific">Halobacillus aidingensis</name>
    <dbReference type="NCBI Taxonomy" id="240303"/>
    <lineage>
        <taxon>Bacteria</taxon>
        <taxon>Bacillati</taxon>
        <taxon>Bacillota</taxon>
        <taxon>Bacilli</taxon>
        <taxon>Bacillales</taxon>
        <taxon>Bacillaceae</taxon>
        <taxon>Halobacillus</taxon>
    </lineage>
</organism>
<dbReference type="SUPFAM" id="SSF52317">
    <property type="entry name" value="Class I glutamine amidotransferase-like"/>
    <property type="match status" value="1"/>
</dbReference>
<dbReference type="STRING" id="240303.SAMN05421677_106119"/>
<dbReference type="AlphaFoldDB" id="A0A1H0KUD9"/>
<proteinExistence type="predicted"/>
<dbReference type="InterPro" id="IPR029062">
    <property type="entry name" value="Class_I_gatase-like"/>
</dbReference>
<dbReference type="Gene3D" id="2.60.40.1180">
    <property type="entry name" value="Golgi alpha-mannosidase II"/>
    <property type="match status" value="1"/>
</dbReference>
<name>A0A1H0KUD9_HALAD</name>